<gene>
    <name evidence="6 8" type="primary">recF</name>
    <name evidence="8" type="ORF">Lnau_1460</name>
</gene>
<keyword evidence="2 6" id="KW-0235">DNA replication</keyword>
<keyword evidence="3 6" id="KW-0547">Nucleotide-binding</keyword>
<evidence type="ECO:0000256" key="2">
    <source>
        <dbReference type="ARBA" id="ARBA00022705"/>
    </source>
</evidence>
<reference evidence="8 9" key="1">
    <citation type="submission" date="2015-11" db="EMBL/GenBank/DDBJ databases">
        <title>Genomic analysis of 38 Legionella species identifies large and diverse effector repertoires.</title>
        <authorList>
            <person name="Burstein D."/>
            <person name="Amaro F."/>
            <person name="Zusman T."/>
            <person name="Lifshitz Z."/>
            <person name="Cohen O."/>
            <person name="Gilbert J.A."/>
            <person name="Pupko T."/>
            <person name="Shuman H.A."/>
            <person name="Segal G."/>
        </authorList>
    </citation>
    <scope>NUCLEOTIDE SEQUENCE [LARGE SCALE GENOMIC DNA]</scope>
    <source>
        <strain evidence="8 9">ATCC 49506</strain>
    </source>
</reference>
<evidence type="ECO:0000313" key="9">
    <source>
        <dbReference type="Proteomes" id="UP000054725"/>
    </source>
</evidence>
<evidence type="ECO:0000256" key="3">
    <source>
        <dbReference type="ARBA" id="ARBA00022741"/>
    </source>
</evidence>
<keyword evidence="1 6" id="KW-0963">Cytoplasm</keyword>
<keyword evidence="6" id="KW-0742">SOS response</keyword>
<proteinExistence type="inferred from homology"/>
<keyword evidence="9" id="KW-1185">Reference proteome</keyword>
<dbReference type="EMBL" id="LNYO01000013">
    <property type="protein sequence ID" value="KTD36476.1"/>
    <property type="molecule type" value="Genomic_DNA"/>
</dbReference>
<comment type="similarity">
    <text evidence="6">Belongs to the RecF family.</text>
</comment>
<dbReference type="Gene3D" id="3.40.50.300">
    <property type="entry name" value="P-loop containing nucleotide triphosphate hydrolases"/>
    <property type="match status" value="1"/>
</dbReference>
<keyword evidence="5 6" id="KW-0238">DNA-binding</keyword>
<dbReference type="InterPro" id="IPR027417">
    <property type="entry name" value="P-loop_NTPase"/>
</dbReference>
<dbReference type="PANTHER" id="PTHR32182">
    <property type="entry name" value="DNA REPLICATION AND REPAIR PROTEIN RECF"/>
    <property type="match status" value="1"/>
</dbReference>
<comment type="caution">
    <text evidence="8">The sequence shown here is derived from an EMBL/GenBank/DDBJ whole genome shotgun (WGS) entry which is preliminary data.</text>
</comment>
<dbReference type="GO" id="GO:0005737">
    <property type="term" value="C:cytoplasm"/>
    <property type="evidence" value="ECO:0007669"/>
    <property type="project" value="UniProtKB-SubCell"/>
</dbReference>
<evidence type="ECO:0000259" key="7">
    <source>
        <dbReference type="Pfam" id="PF02463"/>
    </source>
</evidence>
<dbReference type="SUPFAM" id="SSF52540">
    <property type="entry name" value="P-loop containing nucleoside triphosphate hydrolases"/>
    <property type="match status" value="1"/>
</dbReference>
<dbReference type="NCBIfam" id="TIGR00611">
    <property type="entry name" value="recf"/>
    <property type="match status" value="1"/>
</dbReference>
<evidence type="ECO:0000256" key="5">
    <source>
        <dbReference type="ARBA" id="ARBA00023125"/>
    </source>
</evidence>
<feature type="binding site" evidence="6">
    <location>
        <begin position="30"/>
        <end position="37"/>
    </location>
    <ligand>
        <name>ATP</name>
        <dbReference type="ChEBI" id="CHEBI:30616"/>
    </ligand>
</feature>
<keyword evidence="6" id="KW-0227">DNA damage</keyword>
<dbReference type="AlphaFoldDB" id="A0A0W0WVY7"/>
<dbReference type="RefSeq" id="WP_058504465.1">
    <property type="nucleotide sequence ID" value="NZ_CAAAIF010000011.1"/>
</dbReference>
<evidence type="ECO:0000256" key="4">
    <source>
        <dbReference type="ARBA" id="ARBA00022840"/>
    </source>
</evidence>
<sequence>MILAQLHIQNLRNIQAARFNLHPHLNIIAGPNGSGKTSFLESIYLLGTGHSFRTREITPLVRHDSDSLVVFARTNDEQSVSIQKSTSSPTQVRLNNYPCQSSSELAHFLPCQVFYQDLFQIIDAGPSTRRSLLDWGLFHVEPSYHLLWKNYRRSLKQRNSLLRQKAKQEMVKPWDLTLEDLATQLDIMRRDYFRKLDEEFKKILPKITDLECSLSYYKGWDRKGTNKSLSEILATSFSADLSRQFTQYGAHHADLIIESQDLRVKQFLSRGQQKIILIALKLAQTILMSKPCIFLCDDLSSELDANHLSSLLELIKSIKGQFFITTIDVNTLPLDLDQQSFVSIAL</sequence>
<dbReference type="HAMAP" id="MF_00365">
    <property type="entry name" value="RecF"/>
    <property type="match status" value="1"/>
</dbReference>
<dbReference type="PANTHER" id="PTHR32182:SF0">
    <property type="entry name" value="DNA REPLICATION AND REPAIR PROTEIN RECF"/>
    <property type="match status" value="1"/>
</dbReference>
<evidence type="ECO:0000256" key="6">
    <source>
        <dbReference type="HAMAP-Rule" id="MF_00365"/>
    </source>
</evidence>
<dbReference type="OrthoDB" id="9803889at2"/>
<feature type="domain" description="RecF/RecN/SMC N-terminal" evidence="7">
    <location>
        <begin position="3"/>
        <end position="332"/>
    </location>
</feature>
<organism evidence="8 9">
    <name type="scientific">Legionella nautarum</name>
    <dbReference type="NCBI Taxonomy" id="45070"/>
    <lineage>
        <taxon>Bacteria</taxon>
        <taxon>Pseudomonadati</taxon>
        <taxon>Pseudomonadota</taxon>
        <taxon>Gammaproteobacteria</taxon>
        <taxon>Legionellales</taxon>
        <taxon>Legionellaceae</taxon>
        <taxon>Legionella</taxon>
    </lineage>
</organism>
<dbReference type="InterPro" id="IPR042174">
    <property type="entry name" value="RecF_2"/>
</dbReference>
<dbReference type="InterPro" id="IPR003395">
    <property type="entry name" value="RecF/RecN/SMC_N"/>
</dbReference>
<comment type="function">
    <text evidence="6">The RecF protein is involved in DNA metabolism; it is required for DNA replication and normal SOS inducibility. RecF binds preferentially to single-stranded, linear DNA. It also seems to bind ATP.</text>
</comment>
<dbReference type="Proteomes" id="UP000054725">
    <property type="component" value="Unassembled WGS sequence"/>
</dbReference>
<keyword evidence="6" id="KW-0234">DNA repair</keyword>
<protein>
    <recommendedName>
        <fullName evidence="6">DNA replication and repair protein RecF</fullName>
    </recommendedName>
</protein>
<dbReference type="GO" id="GO:0006260">
    <property type="term" value="P:DNA replication"/>
    <property type="evidence" value="ECO:0007669"/>
    <property type="project" value="UniProtKB-UniRule"/>
</dbReference>
<accession>A0A0W0WVY7</accession>
<name>A0A0W0WVY7_9GAMM</name>
<dbReference type="PATRIC" id="fig|45070.6.peg.1529"/>
<dbReference type="GO" id="GO:0000731">
    <property type="term" value="P:DNA synthesis involved in DNA repair"/>
    <property type="evidence" value="ECO:0007669"/>
    <property type="project" value="TreeGrafter"/>
</dbReference>
<dbReference type="InterPro" id="IPR001238">
    <property type="entry name" value="DNA-binding_RecF"/>
</dbReference>
<dbReference type="GO" id="GO:0009432">
    <property type="term" value="P:SOS response"/>
    <property type="evidence" value="ECO:0007669"/>
    <property type="project" value="UniProtKB-UniRule"/>
</dbReference>
<dbReference type="GO" id="GO:0003697">
    <property type="term" value="F:single-stranded DNA binding"/>
    <property type="evidence" value="ECO:0007669"/>
    <property type="project" value="UniProtKB-UniRule"/>
</dbReference>
<evidence type="ECO:0000313" key="8">
    <source>
        <dbReference type="EMBL" id="KTD36476.1"/>
    </source>
</evidence>
<dbReference type="GO" id="GO:0006302">
    <property type="term" value="P:double-strand break repair"/>
    <property type="evidence" value="ECO:0007669"/>
    <property type="project" value="TreeGrafter"/>
</dbReference>
<dbReference type="GO" id="GO:0005524">
    <property type="term" value="F:ATP binding"/>
    <property type="evidence" value="ECO:0007669"/>
    <property type="project" value="UniProtKB-UniRule"/>
</dbReference>
<evidence type="ECO:0000256" key="1">
    <source>
        <dbReference type="ARBA" id="ARBA00022490"/>
    </source>
</evidence>
<keyword evidence="4 6" id="KW-0067">ATP-binding</keyword>
<dbReference type="Gene3D" id="1.20.1050.90">
    <property type="entry name" value="RecF/RecN/SMC, N-terminal domain"/>
    <property type="match status" value="1"/>
</dbReference>
<dbReference type="STRING" id="45070.Lnau_1460"/>
<comment type="subcellular location">
    <subcellularLocation>
        <location evidence="6">Cytoplasm</location>
    </subcellularLocation>
</comment>
<dbReference type="Pfam" id="PF02463">
    <property type="entry name" value="SMC_N"/>
    <property type="match status" value="1"/>
</dbReference>